<comment type="cofactor">
    <cofactor evidence="4">
        <name>Mg(2+)</name>
        <dbReference type="ChEBI" id="CHEBI:18420"/>
    </cofactor>
</comment>
<gene>
    <name evidence="17" type="primary">LOC101853020</name>
</gene>
<evidence type="ECO:0000313" key="17">
    <source>
        <dbReference type="RefSeq" id="XP_012941536.1"/>
    </source>
</evidence>
<evidence type="ECO:0000256" key="13">
    <source>
        <dbReference type="ARBA" id="ARBA00022837"/>
    </source>
</evidence>
<dbReference type="InterPro" id="IPR011042">
    <property type="entry name" value="6-blade_b-propeller_TolB-like"/>
</dbReference>
<dbReference type="PANTHER" id="PTHR10907">
    <property type="entry name" value="REGUCALCIN"/>
    <property type="match status" value="1"/>
</dbReference>
<dbReference type="PANTHER" id="PTHR10907:SF47">
    <property type="entry name" value="REGUCALCIN"/>
    <property type="match status" value="1"/>
</dbReference>
<comment type="subcellular location">
    <subcellularLocation>
        <location evidence="6">Cytoplasm</location>
    </subcellularLocation>
</comment>
<evidence type="ECO:0000256" key="9">
    <source>
        <dbReference type="ARBA" id="ARBA00016808"/>
    </source>
</evidence>
<keyword evidence="11" id="KW-0479">Metal-binding</keyword>
<evidence type="ECO:0000256" key="7">
    <source>
        <dbReference type="ARBA" id="ARBA00008853"/>
    </source>
</evidence>
<comment type="similarity">
    <text evidence="7">Belongs to the SMP-30/CGR1 family.</text>
</comment>
<protein>
    <recommendedName>
        <fullName evidence="9">Regucalcin</fullName>
        <ecNumber evidence="8">3.1.1.17</ecNumber>
    </recommendedName>
    <alternativeName>
        <fullName evidence="14">Gluconolactonase</fullName>
    </alternativeName>
</protein>
<evidence type="ECO:0000256" key="5">
    <source>
        <dbReference type="ARBA" id="ARBA00001947"/>
    </source>
</evidence>
<keyword evidence="16" id="KW-1185">Reference proteome</keyword>
<keyword evidence="12" id="KW-0378">Hydrolase</keyword>
<dbReference type="Proteomes" id="UP000694888">
    <property type="component" value="Unplaced"/>
</dbReference>
<organism evidence="16 17">
    <name type="scientific">Aplysia californica</name>
    <name type="common">California sea hare</name>
    <dbReference type="NCBI Taxonomy" id="6500"/>
    <lineage>
        <taxon>Eukaryota</taxon>
        <taxon>Metazoa</taxon>
        <taxon>Spiralia</taxon>
        <taxon>Lophotrochozoa</taxon>
        <taxon>Mollusca</taxon>
        <taxon>Gastropoda</taxon>
        <taxon>Heterobranchia</taxon>
        <taxon>Euthyneura</taxon>
        <taxon>Tectipleura</taxon>
        <taxon>Aplysiida</taxon>
        <taxon>Aplysioidea</taxon>
        <taxon>Aplysiidae</taxon>
        <taxon>Aplysia</taxon>
    </lineage>
</organism>
<evidence type="ECO:0000259" key="15">
    <source>
        <dbReference type="Pfam" id="PF08450"/>
    </source>
</evidence>
<evidence type="ECO:0000313" key="16">
    <source>
        <dbReference type="Proteomes" id="UP000694888"/>
    </source>
</evidence>
<keyword evidence="10" id="KW-0963">Cytoplasm</keyword>
<comment type="cofactor">
    <cofactor evidence="5">
        <name>Zn(2+)</name>
        <dbReference type="ChEBI" id="CHEBI:29105"/>
    </cofactor>
</comment>
<dbReference type="InterPro" id="IPR008367">
    <property type="entry name" value="Regucalcin"/>
</dbReference>
<dbReference type="GeneID" id="101853020"/>
<dbReference type="PRINTS" id="PR01791">
    <property type="entry name" value="REGUCALCIN"/>
</dbReference>
<evidence type="ECO:0000256" key="6">
    <source>
        <dbReference type="ARBA" id="ARBA00004496"/>
    </source>
</evidence>
<evidence type="ECO:0000256" key="12">
    <source>
        <dbReference type="ARBA" id="ARBA00022801"/>
    </source>
</evidence>
<evidence type="ECO:0000256" key="4">
    <source>
        <dbReference type="ARBA" id="ARBA00001946"/>
    </source>
</evidence>
<dbReference type="Gene3D" id="2.120.10.30">
    <property type="entry name" value="TolB, C-terminal domain"/>
    <property type="match status" value="1"/>
</dbReference>
<dbReference type="PRINTS" id="PR01790">
    <property type="entry name" value="SMP30FAMILY"/>
</dbReference>
<dbReference type="Pfam" id="PF08450">
    <property type="entry name" value="SGL"/>
    <property type="match status" value="1"/>
</dbReference>
<name>A0ABM1A627_APLCA</name>
<evidence type="ECO:0000256" key="14">
    <source>
        <dbReference type="ARBA" id="ARBA00032464"/>
    </source>
</evidence>
<evidence type="ECO:0000256" key="3">
    <source>
        <dbReference type="ARBA" id="ARBA00001936"/>
    </source>
</evidence>
<evidence type="ECO:0000256" key="8">
    <source>
        <dbReference type="ARBA" id="ARBA00013227"/>
    </source>
</evidence>
<proteinExistence type="inferred from homology"/>
<reference evidence="17" key="1">
    <citation type="submission" date="2025-08" db="UniProtKB">
        <authorList>
            <consortium name="RefSeq"/>
        </authorList>
    </citation>
    <scope>IDENTIFICATION</scope>
</reference>
<dbReference type="InterPro" id="IPR013658">
    <property type="entry name" value="SGL"/>
</dbReference>
<dbReference type="SUPFAM" id="SSF63829">
    <property type="entry name" value="Calcium-dependent phosphotriesterase"/>
    <property type="match status" value="1"/>
</dbReference>
<dbReference type="InterPro" id="IPR005511">
    <property type="entry name" value="SMP-30"/>
</dbReference>
<evidence type="ECO:0000256" key="11">
    <source>
        <dbReference type="ARBA" id="ARBA00022723"/>
    </source>
</evidence>
<evidence type="ECO:0000256" key="10">
    <source>
        <dbReference type="ARBA" id="ARBA00022490"/>
    </source>
</evidence>
<comment type="cofactor">
    <cofactor evidence="3">
        <name>Mn(2+)</name>
        <dbReference type="ChEBI" id="CHEBI:29035"/>
    </cofactor>
</comment>
<comment type="catalytic activity">
    <reaction evidence="1">
        <text>D-glucono-1,5-lactone + H2O = D-gluconate + H(+)</text>
        <dbReference type="Rhea" id="RHEA:10440"/>
        <dbReference type="ChEBI" id="CHEBI:15377"/>
        <dbReference type="ChEBI" id="CHEBI:15378"/>
        <dbReference type="ChEBI" id="CHEBI:16217"/>
        <dbReference type="ChEBI" id="CHEBI:18391"/>
        <dbReference type="EC" id="3.1.1.17"/>
    </reaction>
</comment>
<dbReference type="EC" id="3.1.1.17" evidence="8"/>
<keyword evidence="13" id="KW-0106">Calcium</keyword>
<comment type="cofactor">
    <cofactor evidence="2">
        <name>Ca(2+)</name>
        <dbReference type="ChEBI" id="CHEBI:29108"/>
    </cofactor>
</comment>
<sequence length="303" mass="33287">MIKVEALHPDRFQLGEGGYWDTRSDSLLAVDLWDRAVIRYHPSIPQLKRINVDEEPHFAIPRSNGEGLVITQGRSLNFLNEATGKVSPFVSEEKFELSADGLINDGKCDAKGRLWLGTYVAGGSFDEVEKWKPNGALFRISPDGAVSKQADQIVLSNGLDWTTDSRTMLFADSFGLRMYAFDFDLESGELSNRRVFKQWEAGSEEFPDGLCIDADNKAWVAMVSSGRVIQLDLETGKELQSVSLPCKGVTCPNFGGKDLSVLYVTTSATLRLQGWPENPPEAGAIFKVTGLNAKGKAPNMFAG</sequence>
<accession>A0ABM1A627</accession>
<dbReference type="RefSeq" id="XP_012941536.1">
    <property type="nucleotide sequence ID" value="XM_013086082.2"/>
</dbReference>
<evidence type="ECO:0000256" key="1">
    <source>
        <dbReference type="ARBA" id="ARBA00001589"/>
    </source>
</evidence>
<evidence type="ECO:0000256" key="2">
    <source>
        <dbReference type="ARBA" id="ARBA00001913"/>
    </source>
</evidence>
<feature type="domain" description="SMP-30/Gluconolactonase/LRE-like region" evidence="15">
    <location>
        <begin position="14"/>
        <end position="267"/>
    </location>
</feature>